<dbReference type="EMBL" id="JHEG02000059">
    <property type="protein sequence ID" value="KIE06860.1"/>
    <property type="molecule type" value="Genomic_DNA"/>
</dbReference>
<evidence type="ECO:0000313" key="1">
    <source>
        <dbReference type="EMBL" id="KAF3889762.1"/>
    </source>
</evidence>
<dbReference type="STRING" id="1479485.DA73_0236990"/>
<dbReference type="AlphaFoldDB" id="A0A0C1R3I5"/>
<comment type="caution">
    <text evidence="2">The sequence shown here is derived from an EMBL/GenBank/DDBJ whole genome shotgun (WGS) entry which is preliminary data.</text>
</comment>
<dbReference type="RefSeq" id="WP_038080406.1">
    <property type="nucleotide sequence ID" value="NZ_JHEG04000001.1"/>
</dbReference>
<dbReference type="EMBL" id="JHEG04000001">
    <property type="protein sequence ID" value="KAF3889762.1"/>
    <property type="molecule type" value="Genomic_DNA"/>
</dbReference>
<dbReference type="OrthoDB" id="480631at2"/>
<proteinExistence type="predicted"/>
<keyword evidence="3" id="KW-1185">Reference proteome</keyword>
<sequence>MFLLPGRNFILFFATCLCLLGVSSLQIPRMQKLLHTNKTVSVKTLQRELDLERTRLNLIKKIPSFGYDNVIANFAYLWFLQYFGDDEVRSKTGYNLSPEYFEIILARDPRFINAYLGLSTSTSMYAAMPEFSIKLMEKGLKSLSPFAPTKSYYVWRYKGIDELLFLGQALKARQSFEKSADWASYHSDEESQHARAISKKTAEFLERNPDSTYARIATWVMVLNNQVDKKTRQRAILEIKALGGDVTENPDGTHKIKLPKKD</sequence>
<reference evidence="1" key="2">
    <citation type="submission" date="2019-11" db="EMBL/GenBank/DDBJ databases">
        <title>Improved Assembly of Tolypothrix boutellei genome.</title>
        <authorList>
            <person name="Sarangi A.N."/>
            <person name="Mukherjee M."/>
            <person name="Ghosh S."/>
            <person name="Singh D."/>
            <person name="Das A."/>
            <person name="Kant S."/>
            <person name="Prusty A."/>
            <person name="Tripathy S."/>
        </authorList>
    </citation>
    <scope>NUCLEOTIDE SEQUENCE</scope>
    <source>
        <strain evidence="1">VB521301</strain>
    </source>
</reference>
<accession>A0A0C1R3I5</accession>
<name>A0A0C1R3I5_9CYAN</name>
<organism evidence="2">
    <name type="scientific">Tolypothrix bouteillei VB521301</name>
    <dbReference type="NCBI Taxonomy" id="1479485"/>
    <lineage>
        <taxon>Bacteria</taxon>
        <taxon>Bacillati</taxon>
        <taxon>Cyanobacteriota</taxon>
        <taxon>Cyanophyceae</taxon>
        <taxon>Nostocales</taxon>
        <taxon>Tolypothrichaceae</taxon>
        <taxon>Tolypothrix</taxon>
    </lineage>
</organism>
<protein>
    <submittedName>
        <fullName evidence="2">Uncharacterized protein</fullName>
    </submittedName>
</protein>
<gene>
    <name evidence="2" type="ORF">DA73_0236990</name>
    <name evidence="1" type="ORF">DA73_0400033075</name>
</gene>
<evidence type="ECO:0000313" key="3">
    <source>
        <dbReference type="Proteomes" id="UP000029738"/>
    </source>
</evidence>
<reference evidence="2" key="1">
    <citation type="journal article" date="2015" name="Genome Announc.">
        <title>Draft Genome Sequence of Tolypothrix boutellei Strain VB521301.</title>
        <authorList>
            <person name="Chandrababunaidu M.M."/>
            <person name="Singh D."/>
            <person name="Sen D."/>
            <person name="Bhan S."/>
            <person name="Das S."/>
            <person name="Gupta A."/>
            <person name="Adhikary S.P."/>
            <person name="Tripathy S."/>
        </authorList>
    </citation>
    <scope>NUCLEOTIDE SEQUENCE</scope>
    <source>
        <strain evidence="2">VB521301</strain>
    </source>
</reference>
<dbReference type="Proteomes" id="UP000029738">
    <property type="component" value="Unassembled WGS sequence"/>
</dbReference>
<evidence type="ECO:0000313" key="2">
    <source>
        <dbReference type="EMBL" id="KIE06860.1"/>
    </source>
</evidence>